<name>A0A382VX52_9ZZZZ</name>
<reference evidence="1" key="1">
    <citation type="submission" date="2018-05" db="EMBL/GenBank/DDBJ databases">
        <authorList>
            <person name="Lanie J.A."/>
            <person name="Ng W.-L."/>
            <person name="Kazmierczak K.M."/>
            <person name="Andrzejewski T.M."/>
            <person name="Davidsen T.M."/>
            <person name="Wayne K.J."/>
            <person name="Tettelin H."/>
            <person name="Glass J.I."/>
            <person name="Rusch D."/>
            <person name="Podicherti R."/>
            <person name="Tsui H.-C.T."/>
            <person name="Winkler M.E."/>
        </authorList>
    </citation>
    <scope>NUCLEOTIDE SEQUENCE</scope>
</reference>
<protein>
    <submittedName>
        <fullName evidence="1">Uncharacterized protein</fullName>
    </submittedName>
</protein>
<feature type="non-terminal residue" evidence="1">
    <location>
        <position position="63"/>
    </location>
</feature>
<gene>
    <name evidence="1" type="ORF">METZ01_LOCUS403931</name>
</gene>
<organism evidence="1">
    <name type="scientific">marine metagenome</name>
    <dbReference type="NCBI Taxonomy" id="408172"/>
    <lineage>
        <taxon>unclassified sequences</taxon>
        <taxon>metagenomes</taxon>
        <taxon>ecological metagenomes</taxon>
    </lineage>
</organism>
<dbReference type="AlphaFoldDB" id="A0A382VX52"/>
<accession>A0A382VX52</accession>
<sequence length="63" mass="7541">MPNQCTIVTYHYVRNLQHSRYPNIKGLFLSQFIKQLKYFEKHYQFVKIEDCIDSIYSGADLPP</sequence>
<dbReference type="Gene3D" id="3.20.20.370">
    <property type="entry name" value="Glycoside hydrolase/deacetylase"/>
    <property type="match status" value="1"/>
</dbReference>
<dbReference type="EMBL" id="UINC01155307">
    <property type="protein sequence ID" value="SVD51077.1"/>
    <property type="molecule type" value="Genomic_DNA"/>
</dbReference>
<proteinExistence type="predicted"/>
<evidence type="ECO:0000313" key="1">
    <source>
        <dbReference type="EMBL" id="SVD51077.1"/>
    </source>
</evidence>